<keyword evidence="7" id="KW-1185">Reference proteome</keyword>
<dbReference type="OrthoDB" id="3163292at2759"/>
<evidence type="ECO:0000256" key="1">
    <source>
        <dbReference type="ARBA" id="ARBA00004123"/>
    </source>
</evidence>
<keyword evidence="4" id="KW-0804">Transcription</keyword>
<dbReference type="AlphaFoldDB" id="A0A1L7XS60"/>
<dbReference type="PANTHER" id="PTHR31845:SF17">
    <property type="entry name" value="ZN(II)2CYS6 TRANSCRIPTION FACTOR (EUROFUNG)"/>
    <property type="match status" value="1"/>
</dbReference>
<keyword evidence="5" id="KW-0539">Nucleus</keyword>
<dbReference type="Proteomes" id="UP000184330">
    <property type="component" value="Unassembled WGS sequence"/>
</dbReference>
<evidence type="ECO:0008006" key="8">
    <source>
        <dbReference type="Google" id="ProtNLM"/>
    </source>
</evidence>
<evidence type="ECO:0000313" key="7">
    <source>
        <dbReference type="Proteomes" id="UP000184330"/>
    </source>
</evidence>
<dbReference type="GO" id="GO:0000981">
    <property type="term" value="F:DNA-binding transcription factor activity, RNA polymerase II-specific"/>
    <property type="evidence" value="ECO:0007669"/>
    <property type="project" value="TreeGrafter"/>
</dbReference>
<dbReference type="GO" id="GO:0005634">
    <property type="term" value="C:nucleus"/>
    <property type="evidence" value="ECO:0007669"/>
    <property type="project" value="UniProtKB-SubCell"/>
</dbReference>
<proteinExistence type="predicted"/>
<reference evidence="6 7" key="1">
    <citation type="submission" date="2016-03" db="EMBL/GenBank/DDBJ databases">
        <authorList>
            <person name="Ploux O."/>
        </authorList>
    </citation>
    <scope>NUCLEOTIDE SEQUENCE [LARGE SCALE GENOMIC DNA]</scope>
    <source>
        <strain evidence="6 7">UAMH 11012</strain>
    </source>
</reference>
<dbReference type="GO" id="GO:0000976">
    <property type="term" value="F:transcription cis-regulatory region binding"/>
    <property type="evidence" value="ECO:0007669"/>
    <property type="project" value="TreeGrafter"/>
</dbReference>
<dbReference type="STRING" id="576137.A0A1L7XS60"/>
<evidence type="ECO:0000256" key="3">
    <source>
        <dbReference type="ARBA" id="ARBA00023125"/>
    </source>
</evidence>
<evidence type="ECO:0000256" key="2">
    <source>
        <dbReference type="ARBA" id="ARBA00023015"/>
    </source>
</evidence>
<dbReference type="EMBL" id="FJOG01000047">
    <property type="protein sequence ID" value="CZR67808.1"/>
    <property type="molecule type" value="Genomic_DNA"/>
</dbReference>
<dbReference type="InterPro" id="IPR051089">
    <property type="entry name" value="prtT"/>
</dbReference>
<comment type="subcellular location">
    <subcellularLocation>
        <location evidence="1">Nucleus</location>
    </subcellularLocation>
</comment>
<dbReference type="CDD" id="cd12148">
    <property type="entry name" value="fungal_TF_MHR"/>
    <property type="match status" value="1"/>
</dbReference>
<accession>A0A1L7XS60</accession>
<protein>
    <recommendedName>
        <fullName evidence="8">Transcription factor domain-containing protein</fullName>
    </recommendedName>
</protein>
<keyword evidence="3" id="KW-0238">DNA-binding</keyword>
<evidence type="ECO:0000313" key="6">
    <source>
        <dbReference type="EMBL" id="CZR67808.1"/>
    </source>
</evidence>
<evidence type="ECO:0000256" key="4">
    <source>
        <dbReference type="ARBA" id="ARBA00023163"/>
    </source>
</evidence>
<keyword evidence="2" id="KW-0805">Transcription regulation</keyword>
<name>A0A1L7XS60_9HELO</name>
<sequence length="469" mass="52544">MNQAQPLPRINLPRRRRRTALKVAQARKPGNLQPPGLFKKAMKGKLSLENILCTNSDFPQDVSKSCEGDPVERGLVSYHVATSLFHGHSENLYIESFGRGAKSAEVVQAILIFTICMELGWHKLNMRSNEGSVSESIFEALQKRDVESTWLVLFIHDRGSSFQTGKPWMIERSDFIESVNSWHKNPLSTSNDAAVCALATLRLATADIVDVLNSQRPCPAINQSHRVSSSLRMLKPQLEAWEKHWSGVTEGESYHEFIVSFYANHVRLFLYSFPLEASLSSHPDGSLMDNEAFWITYTSAMEMLRAATHPSMSPPLSFVHGAVHMMIAYAGVFLIKLLLSEYEKACQNRPATIQGGSDSNITVSIMSNEHSGMGRDQQSGSLLSTRLHPGPFNFQDMMLKSVHKITDGDEAHRRTSSSNNDNMMFDNMPMLDSYIFSDDEMWEATFMNAGFHVGEGVFLPGTIGRKNLY</sequence>
<gene>
    <name evidence="6" type="ORF">PAC_17707</name>
</gene>
<organism evidence="6 7">
    <name type="scientific">Phialocephala subalpina</name>
    <dbReference type="NCBI Taxonomy" id="576137"/>
    <lineage>
        <taxon>Eukaryota</taxon>
        <taxon>Fungi</taxon>
        <taxon>Dikarya</taxon>
        <taxon>Ascomycota</taxon>
        <taxon>Pezizomycotina</taxon>
        <taxon>Leotiomycetes</taxon>
        <taxon>Helotiales</taxon>
        <taxon>Mollisiaceae</taxon>
        <taxon>Phialocephala</taxon>
        <taxon>Phialocephala fortinii species complex</taxon>
    </lineage>
</organism>
<dbReference type="PANTHER" id="PTHR31845">
    <property type="entry name" value="FINGER DOMAIN PROTEIN, PUTATIVE-RELATED"/>
    <property type="match status" value="1"/>
</dbReference>
<evidence type="ECO:0000256" key="5">
    <source>
        <dbReference type="ARBA" id="ARBA00023242"/>
    </source>
</evidence>